<dbReference type="InterPro" id="IPR023393">
    <property type="entry name" value="START-like_dom_sf"/>
</dbReference>
<reference evidence="1 2" key="1">
    <citation type="submission" date="2017-12" db="EMBL/GenBank/DDBJ databases">
        <title>Sequencing the genomes of 1000 Actinobacteria strains.</title>
        <authorList>
            <person name="Klenk H.-P."/>
        </authorList>
    </citation>
    <scope>NUCLEOTIDE SEQUENCE [LARGE SCALE GENOMIC DNA]</scope>
    <source>
        <strain evidence="1 2">DSM 12806</strain>
    </source>
</reference>
<dbReference type="Pfam" id="PF10604">
    <property type="entry name" value="Polyketide_cyc2"/>
    <property type="match status" value="1"/>
</dbReference>
<name>A0A2N3YLX1_9MICO</name>
<dbReference type="CDD" id="cd07818">
    <property type="entry name" value="SRPBCC_1"/>
    <property type="match status" value="1"/>
</dbReference>
<evidence type="ECO:0000313" key="2">
    <source>
        <dbReference type="Proteomes" id="UP000233781"/>
    </source>
</evidence>
<keyword evidence="2" id="KW-1185">Reference proteome</keyword>
<accession>A0A2N3YLX1</accession>
<comment type="caution">
    <text evidence="1">The sequence shown here is derived from an EMBL/GenBank/DDBJ whole genome shotgun (WGS) entry which is preliminary data.</text>
</comment>
<dbReference type="SUPFAM" id="SSF55961">
    <property type="entry name" value="Bet v1-like"/>
    <property type="match status" value="1"/>
</dbReference>
<sequence>MAKPYTVSRETIVAAPPERVRALLDDFHSWSRWSPWEDLDPAMQRTYSGAERGVGAHYAWDGNKKAGRGTMEITGAEPERVEVALAFEKPFASRSQVEFVLTPQEEETHVEWVMRGELTAVMRVFSVVKPMEELVGPDMEKGLARLRDAAQEDFAAGRV</sequence>
<dbReference type="AlphaFoldDB" id="A0A2N3YLX1"/>
<evidence type="ECO:0000313" key="1">
    <source>
        <dbReference type="EMBL" id="PKW27844.1"/>
    </source>
</evidence>
<gene>
    <name evidence="1" type="ORF">ATL31_2695</name>
</gene>
<proteinExistence type="predicted"/>
<dbReference type="RefSeq" id="WP_101396209.1">
    <property type="nucleotide sequence ID" value="NZ_PJNE01000001.1"/>
</dbReference>
<dbReference type="EMBL" id="PJNE01000001">
    <property type="protein sequence ID" value="PKW27844.1"/>
    <property type="molecule type" value="Genomic_DNA"/>
</dbReference>
<dbReference type="InterPro" id="IPR019587">
    <property type="entry name" value="Polyketide_cyclase/dehydratase"/>
</dbReference>
<dbReference type="Proteomes" id="UP000233781">
    <property type="component" value="Unassembled WGS sequence"/>
</dbReference>
<dbReference type="Gene3D" id="3.30.530.20">
    <property type="match status" value="1"/>
</dbReference>
<dbReference type="OrthoDB" id="9807923at2"/>
<organism evidence="1 2">
    <name type="scientific">Phycicoccus duodecadis</name>
    <dbReference type="NCBI Taxonomy" id="173053"/>
    <lineage>
        <taxon>Bacteria</taxon>
        <taxon>Bacillati</taxon>
        <taxon>Actinomycetota</taxon>
        <taxon>Actinomycetes</taxon>
        <taxon>Micrococcales</taxon>
        <taxon>Intrasporangiaceae</taxon>
        <taxon>Phycicoccus</taxon>
    </lineage>
</organism>
<protein>
    <submittedName>
        <fullName evidence="1">Polyketide cyclase/dehydrase/lipid transport protein</fullName>
    </submittedName>
</protein>